<accession>A0A7J8AI31</accession>
<evidence type="ECO:0000256" key="1">
    <source>
        <dbReference type="SAM" id="MobiDB-lite"/>
    </source>
</evidence>
<evidence type="ECO:0000256" key="2">
    <source>
        <dbReference type="SAM" id="Phobius"/>
    </source>
</evidence>
<organism evidence="3 4">
    <name type="scientific">Myotis myotis</name>
    <name type="common">Greater mouse-eared bat</name>
    <name type="synonym">Vespertilio myotis</name>
    <dbReference type="NCBI Taxonomy" id="51298"/>
    <lineage>
        <taxon>Eukaryota</taxon>
        <taxon>Metazoa</taxon>
        <taxon>Chordata</taxon>
        <taxon>Craniata</taxon>
        <taxon>Vertebrata</taxon>
        <taxon>Euteleostomi</taxon>
        <taxon>Mammalia</taxon>
        <taxon>Eutheria</taxon>
        <taxon>Laurasiatheria</taxon>
        <taxon>Chiroptera</taxon>
        <taxon>Yangochiroptera</taxon>
        <taxon>Vespertilionidae</taxon>
        <taxon>Myotis</taxon>
    </lineage>
</organism>
<keyword evidence="2" id="KW-0812">Transmembrane</keyword>
<evidence type="ECO:0000313" key="3">
    <source>
        <dbReference type="EMBL" id="KAF6386018.1"/>
    </source>
</evidence>
<keyword evidence="2" id="KW-0472">Membrane</keyword>
<evidence type="ECO:0000313" key="4">
    <source>
        <dbReference type="Proteomes" id="UP000527355"/>
    </source>
</evidence>
<name>A0A7J8AI31_MYOMY</name>
<protein>
    <submittedName>
        <fullName evidence="3">AT-rich interaction domain 4A</fullName>
    </submittedName>
</protein>
<feature type="region of interest" description="Disordered" evidence="1">
    <location>
        <begin position="1"/>
        <end position="23"/>
    </location>
</feature>
<dbReference type="Proteomes" id="UP000527355">
    <property type="component" value="Unassembled WGS sequence"/>
</dbReference>
<gene>
    <name evidence="3" type="ORF">mMyoMyo1_000965</name>
</gene>
<dbReference type="AlphaFoldDB" id="A0A7J8AI31"/>
<comment type="caution">
    <text evidence="3">The sequence shown here is derived from an EMBL/GenBank/DDBJ whole genome shotgun (WGS) entry which is preliminary data.</text>
</comment>
<proteinExistence type="predicted"/>
<reference evidence="3 4" key="1">
    <citation type="journal article" date="2020" name="Nature">
        <title>Six reference-quality genomes reveal evolution of bat adaptations.</title>
        <authorList>
            <person name="Jebb D."/>
            <person name="Huang Z."/>
            <person name="Pippel M."/>
            <person name="Hughes G.M."/>
            <person name="Lavrichenko K."/>
            <person name="Devanna P."/>
            <person name="Winkler S."/>
            <person name="Jermiin L.S."/>
            <person name="Skirmuntt E.C."/>
            <person name="Katzourakis A."/>
            <person name="Burkitt-Gray L."/>
            <person name="Ray D.A."/>
            <person name="Sullivan K.A.M."/>
            <person name="Roscito J.G."/>
            <person name="Kirilenko B.M."/>
            <person name="Davalos L.M."/>
            <person name="Corthals A.P."/>
            <person name="Power M.L."/>
            <person name="Jones G."/>
            <person name="Ransome R.D."/>
            <person name="Dechmann D.K.N."/>
            <person name="Locatelli A.G."/>
            <person name="Puechmaille S.J."/>
            <person name="Fedrigo O."/>
            <person name="Jarvis E.D."/>
            <person name="Hiller M."/>
            <person name="Vernes S.C."/>
            <person name="Myers E.W."/>
            <person name="Teeling E.C."/>
        </authorList>
    </citation>
    <scope>NUCLEOTIDE SEQUENCE [LARGE SCALE GENOMIC DNA]</scope>
    <source>
        <strain evidence="3">MMyoMyo1</strain>
        <tissue evidence="3">Flight muscle</tissue>
    </source>
</reference>
<dbReference type="EMBL" id="JABWUV010000001">
    <property type="protein sequence ID" value="KAF6386018.1"/>
    <property type="molecule type" value="Genomic_DNA"/>
</dbReference>
<keyword evidence="2" id="KW-1133">Transmembrane helix</keyword>
<feature type="transmembrane region" description="Helical" evidence="2">
    <location>
        <begin position="74"/>
        <end position="98"/>
    </location>
</feature>
<sequence>MMKMAPLKKIRKRRKRRPKRKKKRCLRKNLILKRGTTSSNSFISLWKTEVLQSTNHLFWAIKISISSNSLDWFIIRVDVTILIVVLYGSKFIWTLAFLF</sequence>
<keyword evidence="4" id="KW-1185">Reference proteome</keyword>